<feature type="transmembrane region" description="Helical" evidence="7">
    <location>
        <begin position="12"/>
        <end position="32"/>
    </location>
</feature>
<dbReference type="EMBL" id="JBHULS010000001">
    <property type="protein sequence ID" value="MFD2550541.1"/>
    <property type="molecule type" value="Genomic_DNA"/>
</dbReference>
<comment type="catalytic activity">
    <reaction evidence="1">
        <text>ATP + protein L-histidine = ADP + protein N-phospho-L-histidine.</text>
        <dbReference type="EC" id="2.7.13.3"/>
    </reaction>
</comment>
<dbReference type="Pfam" id="PF02518">
    <property type="entry name" value="HATPase_c"/>
    <property type="match status" value="1"/>
</dbReference>
<keyword evidence="5" id="KW-0418">Kinase</keyword>
<keyword evidence="10" id="KW-0067">ATP-binding</keyword>
<dbReference type="PRINTS" id="PR00344">
    <property type="entry name" value="BCTRLSENSOR"/>
</dbReference>
<dbReference type="EC" id="2.7.13.3" evidence="2"/>
<feature type="coiled-coil region" evidence="6">
    <location>
        <begin position="105"/>
        <end position="132"/>
    </location>
</feature>
<dbReference type="SUPFAM" id="SSF55785">
    <property type="entry name" value="PYP-like sensor domain (PAS domain)"/>
    <property type="match status" value="3"/>
</dbReference>
<accession>A0ABW5KNF1</accession>
<dbReference type="InterPro" id="IPR000014">
    <property type="entry name" value="PAS"/>
</dbReference>
<organism evidence="10 11">
    <name type="scientific">Bizionia sediminis</name>
    <dbReference type="NCBI Taxonomy" id="1737064"/>
    <lineage>
        <taxon>Bacteria</taxon>
        <taxon>Pseudomonadati</taxon>
        <taxon>Bacteroidota</taxon>
        <taxon>Flavobacteriia</taxon>
        <taxon>Flavobacteriales</taxon>
        <taxon>Flavobacteriaceae</taxon>
        <taxon>Bizionia</taxon>
    </lineage>
</organism>
<keyword evidence="4" id="KW-0808">Transferase</keyword>
<feature type="domain" description="PAC" evidence="9">
    <location>
        <begin position="568"/>
        <end position="618"/>
    </location>
</feature>
<dbReference type="InterPro" id="IPR003594">
    <property type="entry name" value="HATPase_dom"/>
</dbReference>
<dbReference type="Pfam" id="PF08447">
    <property type="entry name" value="PAS_3"/>
    <property type="match status" value="1"/>
</dbReference>
<dbReference type="InterPro" id="IPR052162">
    <property type="entry name" value="Sensor_kinase/Photoreceptor"/>
</dbReference>
<dbReference type="InterPro" id="IPR000700">
    <property type="entry name" value="PAS-assoc_C"/>
</dbReference>
<evidence type="ECO:0000259" key="8">
    <source>
        <dbReference type="PROSITE" id="PS50109"/>
    </source>
</evidence>
<keyword evidence="3" id="KW-0597">Phosphoprotein</keyword>
<protein>
    <recommendedName>
        <fullName evidence="2">histidine kinase</fullName>
        <ecNumber evidence="2">2.7.13.3</ecNumber>
    </recommendedName>
</protein>
<name>A0ABW5KNF1_9FLAO</name>
<dbReference type="InterPro" id="IPR036097">
    <property type="entry name" value="HisK_dim/P_sf"/>
</dbReference>
<evidence type="ECO:0000256" key="3">
    <source>
        <dbReference type="ARBA" id="ARBA00022553"/>
    </source>
</evidence>
<evidence type="ECO:0000256" key="4">
    <source>
        <dbReference type="ARBA" id="ARBA00022679"/>
    </source>
</evidence>
<dbReference type="Pfam" id="PF08448">
    <property type="entry name" value="PAS_4"/>
    <property type="match status" value="1"/>
</dbReference>
<dbReference type="SMART" id="SM00387">
    <property type="entry name" value="HATPase_c"/>
    <property type="match status" value="1"/>
</dbReference>
<keyword evidence="7" id="KW-0812">Transmembrane</keyword>
<dbReference type="PANTHER" id="PTHR43304:SF1">
    <property type="entry name" value="PAC DOMAIN-CONTAINING PROTEIN"/>
    <property type="match status" value="1"/>
</dbReference>
<dbReference type="PANTHER" id="PTHR43304">
    <property type="entry name" value="PHYTOCHROME-LIKE PROTEIN CPH1"/>
    <property type="match status" value="1"/>
</dbReference>
<comment type="caution">
    <text evidence="10">The sequence shown here is derived from an EMBL/GenBank/DDBJ whole genome shotgun (WGS) entry which is preliminary data.</text>
</comment>
<keyword evidence="7" id="KW-1133">Transmembrane helix</keyword>
<evidence type="ECO:0000256" key="1">
    <source>
        <dbReference type="ARBA" id="ARBA00000085"/>
    </source>
</evidence>
<evidence type="ECO:0000256" key="2">
    <source>
        <dbReference type="ARBA" id="ARBA00012438"/>
    </source>
</evidence>
<dbReference type="Gene3D" id="3.30.450.20">
    <property type="entry name" value="PAS domain"/>
    <property type="match status" value="3"/>
</dbReference>
<feature type="transmembrane region" description="Helical" evidence="7">
    <location>
        <begin position="183"/>
        <end position="204"/>
    </location>
</feature>
<dbReference type="InterPro" id="IPR035965">
    <property type="entry name" value="PAS-like_dom_sf"/>
</dbReference>
<evidence type="ECO:0000313" key="11">
    <source>
        <dbReference type="Proteomes" id="UP001597472"/>
    </source>
</evidence>
<dbReference type="RefSeq" id="WP_376891325.1">
    <property type="nucleotide sequence ID" value="NZ_JBHULS010000001.1"/>
</dbReference>
<dbReference type="InterPro" id="IPR003661">
    <property type="entry name" value="HisK_dim/P_dom"/>
</dbReference>
<dbReference type="Pfam" id="PF00512">
    <property type="entry name" value="HisKA"/>
    <property type="match status" value="1"/>
</dbReference>
<dbReference type="PROSITE" id="PS50109">
    <property type="entry name" value="HIS_KIN"/>
    <property type="match status" value="1"/>
</dbReference>
<dbReference type="CDD" id="cd00082">
    <property type="entry name" value="HisKA"/>
    <property type="match status" value="1"/>
</dbReference>
<evidence type="ECO:0000256" key="5">
    <source>
        <dbReference type="ARBA" id="ARBA00022777"/>
    </source>
</evidence>
<feature type="domain" description="Histidine kinase" evidence="8">
    <location>
        <begin position="636"/>
        <end position="862"/>
    </location>
</feature>
<keyword evidence="6" id="KW-0175">Coiled coil</keyword>
<proteinExistence type="predicted"/>
<sequence length="862" mass="98473">MDFKRVYYASKTYYILAVVAVVLLIFTTVMAYNQVMRMQKSAEMVTHSVHIYNHLNMLTAHYTQADSEAFKKRLINPENSKFSIENYQAEGRAILDSLAVLVHANATQTDRLNKLETKFQKLYKQLKALDNTLPGNDTLNFNIQKTLIGATLFEIRQIKNSMLEEEQTLMAQRKVSYASSKSLAPLILLSVALIALTVFVLAFIKISRNKTRIRQSENFLKNVLGTTDNVINFYTPLYNNKQEITDFKINYANACNRDYFGLEPDDMIGKTVLTVFPTLKDSPNFNKLVSCFVSKEKVKFQSKLFMNNSLMWFETLVTPLSEGILVTARNTTAEEEAKAVQISLKKRLENQNLKLLDNRALLSNIFKSISHIVMHLKSIRDADGKIKDFLILFVNDRINPVTGEIPEDLKNKTVSAVYPEIFKSHVYNHLVQAIETNKTITYNVPYTKNNKTHWFSATAIKLGDGVTITLRETTEEKEKSDELTKLNEQLVIRNSILTDAESIAKIGSFLWYVDSDNTELSQNFYNILEVNPSTYQPTLKNFRNFVHPDDLALYDEKVALSVTGRVSNEYIYRIITNSGTVKYVKSNAQFIEKNGTKFIIGVVQDVTATIKADEELRKSNLELRQINAELDSFNRAASHDLQEPLRKIQLFISRIEDLETQKLSERTRVYFDKVKKAAARMQGLINNLLTYSRIDSSQSDLEPVNLNVVLDKVLEDLAPDIKEAQATVQVSKLPEIRGVFFQMEQLFSNLISNAIKYRRLTETLQITVAAQRVSNTEIPEDLRLHNTSYYKILVKDNGIGFKAQYADKIFEVFQRLHQKNEYSGTGIGLAICKKIVENHQGYIYAVGEEGVGSQFCIYIPIY</sequence>
<dbReference type="PROSITE" id="PS50113">
    <property type="entry name" value="PAC"/>
    <property type="match status" value="1"/>
</dbReference>
<dbReference type="InterPro" id="IPR005467">
    <property type="entry name" value="His_kinase_dom"/>
</dbReference>
<dbReference type="GO" id="GO:0005524">
    <property type="term" value="F:ATP binding"/>
    <property type="evidence" value="ECO:0007669"/>
    <property type="project" value="UniProtKB-KW"/>
</dbReference>
<dbReference type="SUPFAM" id="SSF55874">
    <property type="entry name" value="ATPase domain of HSP90 chaperone/DNA topoisomerase II/histidine kinase"/>
    <property type="match status" value="1"/>
</dbReference>
<reference evidence="11" key="1">
    <citation type="journal article" date="2019" name="Int. J. Syst. Evol. Microbiol.">
        <title>The Global Catalogue of Microorganisms (GCM) 10K type strain sequencing project: providing services to taxonomists for standard genome sequencing and annotation.</title>
        <authorList>
            <consortium name="The Broad Institute Genomics Platform"/>
            <consortium name="The Broad Institute Genome Sequencing Center for Infectious Disease"/>
            <person name="Wu L."/>
            <person name="Ma J."/>
        </authorList>
    </citation>
    <scope>NUCLEOTIDE SEQUENCE [LARGE SCALE GENOMIC DNA]</scope>
    <source>
        <strain evidence="11">KCTC 42587</strain>
    </source>
</reference>
<keyword evidence="11" id="KW-1185">Reference proteome</keyword>
<dbReference type="Proteomes" id="UP001597472">
    <property type="component" value="Unassembled WGS sequence"/>
</dbReference>
<dbReference type="InterPro" id="IPR036890">
    <property type="entry name" value="HATPase_C_sf"/>
</dbReference>
<dbReference type="SMART" id="SM00388">
    <property type="entry name" value="HisKA"/>
    <property type="match status" value="1"/>
</dbReference>
<evidence type="ECO:0000256" key="7">
    <source>
        <dbReference type="SAM" id="Phobius"/>
    </source>
</evidence>
<dbReference type="Gene3D" id="3.30.565.10">
    <property type="entry name" value="Histidine kinase-like ATPase, C-terminal domain"/>
    <property type="match status" value="1"/>
</dbReference>
<evidence type="ECO:0000259" key="9">
    <source>
        <dbReference type="PROSITE" id="PS50113"/>
    </source>
</evidence>
<evidence type="ECO:0000256" key="6">
    <source>
        <dbReference type="SAM" id="Coils"/>
    </source>
</evidence>
<dbReference type="Pfam" id="PF13426">
    <property type="entry name" value="PAS_9"/>
    <property type="match status" value="1"/>
</dbReference>
<dbReference type="InterPro" id="IPR013656">
    <property type="entry name" value="PAS_4"/>
</dbReference>
<dbReference type="Gene3D" id="1.10.287.130">
    <property type="match status" value="1"/>
</dbReference>
<dbReference type="InterPro" id="IPR013655">
    <property type="entry name" value="PAS_fold_3"/>
</dbReference>
<dbReference type="CDD" id="cd00130">
    <property type="entry name" value="PAS"/>
    <property type="match status" value="1"/>
</dbReference>
<dbReference type="NCBIfam" id="TIGR00229">
    <property type="entry name" value="sensory_box"/>
    <property type="match status" value="1"/>
</dbReference>
<dbReference type="SUPFAM" id="SSF47384">
    <property type="entry name" value="Homodimeric domain of signal transducing histidine kinase"/>
    <property type="match status" value="1"/>
</dbReference>
<gene>
    <name evidence="10" type="ORF">ACFSQP_01810</name>
</gene>
<dbReference type="InterPro" id="IPR004358">
    <property type="entry name" value="Sig_transdc_His_kin-like_C"/>
</dbReference>
<evidence type="ECO:0000313" key="10">
    <source>
        <dbReference type="EMBL" id="MFD2550541.1"/>
    </source>
</evidence>
<keyword evidence="10" id="KW-0547">Nucleotide-binding</keyword>
<keyword evidence="7" id="KW-0472">Membrane</keyword>